<evidence type="ECO:0000313" key="9">
    <source>
        <dbReference type="Proteomes" id="UP000247555"/>
    </source>
</evidence>
<keyword evidence="5 7" id="KW-1133">Transmembrane helix</keyword>
<dbReference type="RefSeq" id="WP_110391201.1">
    <property type="nucleotide sequence ID" value="NZ_DAIMVG010000206.1"/>
</dbReference>
<dbReference type="OrthoDB" id="3238001at2"/>
<keyword evidence="9" id="KW-1185">Reference proteome</keyword>
<keyword evidence="6 7" id="KW-0472">Membrane</keyword>
<evidence type="ECO:0000256" key="4">
    <source>
        <dbReference type="ARBA" id="ARBA00022692"/>
    </source>
</evidence>
<dbReference type="Proteomes" id="UP000247555">
    <property type="component" value="Unassembled WGS sequence"/>
</dbReference>
<evidence type="ECO:0008006" key="10">
    <source>
        <dbReference type="Google" id="ProtNLM"/>
    </source>
</evidence>
<dbReference type="PANTHER" id="PTHR36838:SF1">
    <property type="entry name" value="SLR1864 PROTEIN"/>
    <property type="match status" value="1"/>
</dbReference>
<feature type="transmembrane region" description="Helical" evidence="7">
    <location>
        <begin position="5"/>
        <end position="23"/>
    </location>
</feature>
<evidence type="ECO:0000256" key="3">
    <source>
        <dbReference type="ARBA" id="ARBA00022475"/>
    </source>
</evidence>
<dbReference type="GO" id="GO:0016020">
    <property type="term" value="C:membrane"/>
    <property type="evidence" value="ECO:0007669"/>
    <property type="project" value="UniProtKB-SubCell"/>
</dbReference>
<feature type="transmembrane region" description="Helical" evidence="7">
    <location>
        <begin position="208"/>
        <end position="233"/>
    </location>
</feature>
<dbReference type="GO" id="GO:0055085">
    <property type="term" value="P:transmembrane transport"/>
    <property type="evidence" value="ECO:0007669"/>
    <property type="project" value="InterPro"/>
</dbReference>
<reference evidence="8 9" key="1">
    <citation type="submission" date="2018-05" db="EMBL/GenBank/DDBJ databases">
        <title>Genomic Encyclopedia of Type Strains, Phase IV (KMG-IV): sequencing the most valuable type-strain genomes for metagenomic binning, comparative biology and taxonomic classification.</title>
        <authorList>
            <person name="Goeker M."/>
        </authorList>
    </citation>
    <scope>NUCLEOTIDE SEQUENCE [LARGE SCALE GENOMIC DNA]</scope>
    <source>
        <strain evidence="8 9">DSM 29661</strain>
    </source>
</reference>
<feature type="transmembrane region" description="Helical" evidence="7">
    <location>
        <begin position="269"/>
        <end position="290"/>
    </location>
</feature>
<dbReference type="EMBL" id="QJKI01000014">
    <property type="protein sequence ID" value="PXX77957.1"/>
    <property type="molecule type" value="Genomic_DNA"/>
</dbReference>
<protein>
    <recommendedName>
        <fullName evidence="10">Permease</fullName>
    </recommendedName>
</protein>
<evidence type="ECO:0000256" key="6">
    <source>
        <dbReference type="ARBA" id="ARBA00023136"/>
    </source>
</evidence>
<evidence type="ECO:0000256" key="2">
    <source>
        <dbReference type="ARBA" id="ARBA00022448"/>
    </source>
</evidence>
<accession>A0A318L8C5</accession>
<feature type="transmembrane region" description="Helical" evidence="7">
    <location>
        <begin position="177"/>
        <end position="196"/>
    </location>
</feature>
<comment type="caution">
    <text evidence="8">The sequence shown here is derived from an EMBL/GenBank/DDBJ whole genome shotgun (WGS) entry which is preliminary data.</text>
</comment>
<dbReference type="AlphaFoldDB" id="A0A318L8C5"/>
<sequence>MLLRIASILLPVLSIVLIGYLYGRRHAPDMVTVNRINMDLFVPALVFVALAGKDVQLAQYGWLALAAAGVVLGSGLLAWPLARLLGIAPLTFVPPMMFNNSGNMGLPLIVLAFGAAALPGAVILFLVEMILHFSLGLWLMDRHAPIGRLFRQPVVIATLAGLAVSVSGLVLPDAVALALKMLGDVSVPLLLFSLGVRIAGVSWAEWKLGVLGGLICPASGLAMAAAMVAWLPLPAAQQPWLWLFAALPPAVLNFLVAEQYRQEPSRVASLVLIGNLMSVLTLPPVLYWLLS</sequence>
<keyword evidence="4 7" id="KW-0812">Transmembrane</keyword>
<proteinExistence type="predicted"/>
<comment type="subcellular location">
    <subcellularLocation>
        <location evidence="1">Membrane</location>
        <topology evidence="1">Multi-pass membrane protein</topology>
    </subcellularLocation>
</comment>
<dbReference type="InterPro" id="IPR004776">
    <property type="entry name" value="Mem_transp_PIN-like"/>
</dbReference>
<feature type="transmembrane region" description="Helical" evidence="7">
    <location>
        <begin position="108"/>
        <end position="133"/>
    </location>
</feature>
<feature type="transmembrane region" description="Helical" evidence="7">
    <location>
        <begin position="154"/>
        <end position="171"/>
    </location>
</feature>
<gene>
    <name evidence="8" type="ORF">DFR34_11445</name>
</gene>
<evidence type="ECO:0000256" key="5">
    <source>
        <dbReference type="ARBA" id="ARBA00022989"/>
    </source>
</evidence>
<evidence type="ECO:0000256" key="7">
    <source>
        <dbReference type="SAM" id="Phobius"/>
    </source>
</evidence>
<evidence type="ECO:0000256" key="1">
    <source>
        <dbReference type="ARBA" id="ARBA00004141"/>
    </source>
</evidence>
<keyword evidence="3" id="KW-1003">Cell membrane</keyword>
<keyword evidence="2" id="KW-0813">Transport</keyword>
<organism evidence="8 9">
    <name type="scientific">Rivihabitans pingtungensis</name>
    <dbReference type="NCBI Taxonomy" id="1054498"/>
    <lineage>
        <taxon>Bacteria</taxon>
        <taxon>Pseudomonadati</taxon>
        <taxon>Pseudomonadota</taxon>
        <taxon>Betaproteobacteria</taxon>
        <taxon>Neisseriales</taxon>
        <taxon>Aquaspirillaceae</taxon>
        <taxon>Rivihabitans</taxon>
    </lineage>
</organism>
<dbReference type="Pfam" id="PF03547">
    <property type="entry name" value="Mem_trans"/>
    <property type="match status" value="1"/>
</dbReference>
<name>A0A318L8C5_9NEIS</name>
<feature type="transmembrane region" description="Helical" evidence="7">
    <location>
        <begin position="64"/>
        <end position="88"/>
    </location>
</feature>
<feature type="transmembrane region" description="Helical" evidence="7">
    <location>
        <begin position="239"/>
        <end position="257"/>
    </location>
</feature>
<dbReference type="PANTHER" id="PTHR36838">
    <property type="entry name" value="AUXIN EFFLUX CARRIER FAMILY PROTEIN"/>
    <property type="match status" value="1"/>
</dbReference>
<evidence type="ECO:0000313" key="8">
    <source>
        <dbReference type="EMBL" id="PXX77957.1"/>
    </source>
</evidence>